<dbReference type="PRINTS" id="PR00463">
    <property type="entry name" value="EP450I"/>
</dbReference>
<gene>
    <name evidence="11" type="ORF">MVEN_01342900</name>
</gene>
<dbReference type="Gene3D" id="1.10.630.10">
    <property type="entry name" value="Cytochrome P450"/>
    <property type="match status" value="1"/>
</dbReference>
<dbReference type="PANTHER" id="PTHR46300">
    <property type="entry name" value="P450, PUTATIVE (EUROFUNG)-RELATED-RELATED"/>
    <property type="match status" value="1"/>
</dbReference>
<comment type="caution">
    <text evidence="11">The sequence shown here is derived from an EMBL/GenBank/DDBJ whole genome shotgun (WGS) entry which is preliminary data.</text>
</comment>
<comment type="similarity">
    <text evidence="3 10">Belongs to the cytochrome P450 family.</text>
</comment>
<dbReference type="GO" id="GO:0016705">
    <property type="term" value="F:oxidoreductase activity, acting on paired donors, with incorporation or reduction of molecular oxygen"/>
    <property type="evidence" value="ECO:0007669"/>
    <property type="project" value="InterPro"/>
</dbReference>
<comment type="cofactor">
    <cofactor evidence="1 9">
        <name>heme</name>
        <dbReference type="ChEBI" id="CHEBI:30413"/>
    </cofactor>
</comment>
<dbReference type="AlphaFoldDB" id="A0A8H7CWA2"/>
<dbReference type="InterPro" id="IPR036396">
    <property type="entry name" value="Cyt_P450_sf"/>
</dbReference>
<evidence type="ECO:0000256" key="4">
    <source>
        <dbReference type="ARBA" id="ARBA00022617"/>
    </source>
</evidence>
<evidence type="ECO:0000256" key="3">
    <source>
        <dbReference type="ARBA" id="ARBA00010617"/>
    </source>
</evidence>
<keyword evidence="8 10" id="KW-0503">Monooxygenase</keyword>
<dbReference type="GO" id="GO:0005506">
    <property type="term" value="F:iron ion binding"/>
    <property type="evidence" value="ECO:0007669"/>
    <property type="project" value="InterPro"/>
</dbReference>
<comment type="pathway">
    <text evidence="2">Secondary metabolite biosynthesis.</text>
</comment>
<dbReference type="InterPro" id="IPR002401">
    <property type="entry name" value="Cyt_P450_E_grp-I"/>
</dbReference>
<accession>A0A8H7CWA2</accession>
<dbReference type="InterPro" id="IPR017972">
    <property type="entry name" value="Cyt_P450_CS"/>
</dbReference>
<name>A0A8H7CWA2_9AGAR</name>
<organism evidence="11 12">
    <name type="scientific">Mycena venus</name>
    <dbReference type="NCBI Taxonomy" id="2733690"/>
    <lineage>
        <taxon>Eukaryota</taxon>
        <taxon>Fungi</taxon>
        <taxon>Dikarya</taxon>
        <taxon>Basidiomycota</taxon>
        <taxon>Agaricomycotina</taxon>
        <taxon>Agaricomycetes</taxon>
        <taxon>Agaricomycetidae</taxon>
        <taxon>Agaricales</taxon>
        <taxon>Marasmiineae</taxon>
        <taxon>Mycenaceae</taxon>
        <taxon>Mycena</taxon>
    </lineage>
</organism>
<reference evidence="11" key="1">
    <citation type="submission" date="2020-05" db="EMBL/GenBank/DDBJ databases">
        <title>Mycena genomes resolve the evolution of fungal bioluminescence.</title>
        <authorList>
            <person name="Tsai I.J."/>
        </authorList>
    </citation>
    <scope>NUCLEOTIDE SEQUENCE</scope>
    <source>
        <strain evidence="11">CCC161011</strain>
    </source>
</reference>
<dbReference type="EMBL" id="JACAZI010000010">
    <property type="protein sequence ID" value="KAF7350381.1"/>
    <property type="molecule type" value="Genomic_DNA"/>
</dbReference>
<sequence length="503" mass="56889">MLNEPLTRVLGAVALVLSYYVWQRKRLPLPPGPSPRLFIGNLHQIPTNHPWLTYAEWSKKYGPIFTLRIFSQTHIVLNSSKAVLDLLEARSAIYSDRPVSWMLSNLAGRTVFQLSFLDSHFPKYRKMLHSGLNKRATKAYRPIQNHQLKILLQGLVESPNEFPASIKRYVAGIALKIAYGYDVSSDNDYFVGLAEQNARAAASVLQPFFWVETFPFLRFIPSWFPFATFKRTMFEAKKVIDVVEAVPFEWAKEKIASGNYTDSFFSQYFRPDEDSPLDDEDWRNLKWTSASIYSGGAHTTAAAMTTFFLLMSQNPEIQKTAQAEIDKATGRERLLNGDDQASLPYVTALLKETLRFAPVAPLGLMHRVIKDDIYEGYFIPKGATVIANIWAITHDSESYPDPFTFDPTRHLGDKPQPDPFQFVFGYGRRVCPGAALGEESLFLAVANILASFNISKAVDAEGNEIEPAFEWFSSVVTYPTNFGCRISPRFPETLTALTQTEEI</sequence>
<evidence type="ECO:0000256" key="9">
    <source>
        <dbReference type="PIRSR" id="PIRSR602401-1"/>
    </source>
</evidence>
<dbReference type="InterPro" id="IPR050364">
    <property type="entry name" value="Cytochrome_P450_fung"/>
</dbReference>
<evidence type="ECO:0000256" key="7">
    <source>
        <dbReference type="ARBA" id="ARBA00023004"/>
    </source>
</evidence>
<evidence type="ECO:0000256" key="5">
    <source>
        <dbReference type="ARBA" id="ARBA00022723"/>
    </source>
</evidence>
<dbReference type="PANTHER" id="PTHR46300:SF7">
    <property type="entry name" value="P450, PUTATIVE (EUROFUNG)-RELATED"/>
    <property type="match status" value="1"/>
</dbReference>
<keyword evidence="6 10" id="KW-0560">Oxidoreductase</keyword>
<dbReference type="CDD" id="cd11065">
    <property type="entry name" value="CYP64-like"/>
    <property type="match status" value="1"/>
</dbReference>
<evidence type="ECO:0000313" key="12">
    <source>
        <dbReference type="Proteomes" id="UP000620124"/>
    </source>
</evidence>
<evidence type="ECO:0000256" key="10">
    <source>
        <dbReference type="RuleBase" id="RU000461"/>
    </source>
</evidence>
<keyword evidence="4 9" id="KW-0349">Heme</keyword>
<dbReference type="Proteomes" id="UP000620124">
    <property type="component" value="Unassembled WGS sequence"/>
</dbReference>
<keyword evidence="5 9" id="KW-0479">Metal-binding</keyword>
<evidence type="ECO:0000256" key="2">
    <source>
        <dbReference type="ARBA" id="ARBA00005179"/>
    </source>
</evidence>
<dbReference type="Pfam" id="PF00067">
    <property type="entry name" value="p450"/>
    <property type="match status" value="1"/>
</dbReference>
<dbReference type="PRINTS" id="PR00385">
    <property type="entry name" value="P450"/>
</dbReference>
<dbReference type="GO" id="GO:0004497">
    <property type="term" value="F:monooxygenase activity"/>
    <property type="evidence" value="ECO:0007669"/>
    <property type="project" value="UniProtKB-KW"/>
</dbReference>
<evidence type="ECO:0000256" key="1">
    <source>
        <dbReference type="ARBA" id="ARBA00001971"/>
    </source>
</evidence>
<protein>
    <submittedName>
        <fullName evidence="11">Cytochrome P450</fullName>
    </submittedName>
</protein>
<keyword evidence="12" id="KW-1185">Reference proteome</keyword>
<evidence type="ECO:0000256" key="6">
    <source>
        <dbReference type="ARBA" id="ARBA00023002"/>
    </source>
</evidence>
<dbReference type="PROSITE" id="PS00086">
    <property type="entry name" value="CYTOCHROME_P450"/>
    <property type="match status" value="1"/>
</dbReference>
<feature type="binding site" description="axial binding residue" evidence="9">
    <location>
        <position position="431"/>
    </location>
    <ligand>
        <name>heme</name>
        <dbReference type="ChEBI" id="CHEBI:30413"/>
    </ligand>
    <ligandPart>
        <name>Fe</name>
        <dbReference type="ChEBI" id="CHEBI:18248"/>
    </ligandPart>
</feature>
<dbReference type="GO" id="GO:0020037">
    <property type="term" value="F:heme binding"/>
    <property type="evidence" value="ECO:0007669"/>
    <property type="project" value="InterPro"/>
</dbReference>
<evidence type="ECO:0000313" key="11">
    <source>
        <dbReference type="EMBL" id="KAF7350381.1"/>
    </source>
</evidence>
<evidence type="ECO:0000256" key="8">
    <source>
        <dbReference type="ARBA" id="ARBA00023033"/>
    </source>
</evidence>
<proteinExistence type="inferred from homology"/>
<keyword evidence="7 9" id="KW-0408">Iron</keyword>
<dbReference type="OrthoDB" id="2789670at2759"/>
<dbReference type="SUPFAM" id="SSF48264">
    <property type="entry name" value="Cytochrome P450"/>
    <property type="match status" value="1"/>
</dbReference>
<dbReference type="InterPro" id="IPR001128">
    <property type="entry name" value="Cyt_P450"/>
</dbReference>